<name>A0A385SLV0_9BACT</name>
<dbReference type="KEGG" id="chk:D4L85_05075"/>
<sequence length="304" mass="35790">MIIRFSMIGRSLIFLGVLALWSCANPDSRYFVGADTYWFQPDNYIIGERMGDSIRLQYVTDDNWACACFWSRDPETLPLKPVVGNAFEIVQVGPASIVVKSLGYLSHEFTLKRGQEKRYHLLRNEATRIELEAQYEDSVGRIRQTTITTHNFLSRYTGTLEHQSEEKKMIRNLTSEVFARDYKACLDSLLPSEKREAMEKKRNYDALIGGNIRVDSVYVQKLVWEYDYGHYDRQRLYLVLTRHPELYYTVNYKVLERYLDCKTSFTTDELRAMYCAIKPWEHLSRSRNTLWAFEHCTNFHCESP</sequence>
<dbReference type="Proteomes" id="UP000266183">
    <property type="component" value="Chromosome"/>
</dbReference>
<dbReference type="AlphaFoldDB" id="A0A385SLV0"/>
<proteinExistence type="predicted"/>
<organism evidence="1 2">
    <name type="scientific">Chryseolinea soli</name>
    <dbReference type="NCBI Taxonomy" id="2321403"/>
    <lineage>
        <taxon>Bacteria</taxon>
        <taxon>Pseudomonadati</taxon>
        <taxon>Bacteroidota</taxon>
        <taxon>Cytophagia</taxon>
        <taxon>Cytophagales</taxon>
        <taxon>Fulvivirgaceae</taxon>
        <taxon>Chryseolinea</taxon>
    </lineage>
</organism>
<gene>
    <name evidence="1" type="ORF">D4L85_05075</name>
</gene>
<accession>A0A385SLV0</accession>
<protein>
    <submittedName>
        <fullName evidence="1">Uncharacterized protein</fullName>
    </submittedName>
</protein>
<evidence type="ECO:0000313" key="2">
    <source>
        <dbReference type="Proteomes" id="UP000266183"/>
    </source>
</evidence>
<reference evidence="2" key="1">
    <citation type="submission" date="2018-09" db="EMBL/GenBank/DDBJ databases">
        <title>Chryseolinea sp. KIS68-18 isolated from soil.</title>
        <authorList>
            <person name="Weon H.-Y."/>
            <person name="Kwon S.-W."/>
            <person name="Lee S.A."/>
        </authorList>
    </citation>
    <scope>NUCLEOTIDE SEQUENCE [LARGE SCALE GENOMIC DNA]</scope>
    <source>
        <strain evidence="2">KIS68-18</strain>
    </source>
</reference>
<evidence type="ECO:0000313" key="1">
    <source>
        <dbReference type="EMBL" id="AYB29988.1"/>
    </source>
</evidence>
<keyword evidence="2" id="KW-1185">Reference proteome</keyword>
<dbReference type="EMBL" id="CP032382">
    <property type="protein sequence ID" value="AYB29988.1"/>
    <property type="molecule type" value="Genomic_DNA"/>
</dbReference>